<gene>
    <name evidence="2" type="ORF">C1SCF055_LOCUS4501</name>
</gene>
<dbReference type="EMBL" id="CAMXCT020000258">
    <property type="protein sequence ID" value="CAL1129642.1"/>
    <property type="molecule type" value="Genomic_DNA"/>
</dbReference>
<feature type="compositionally biased region" description="Low complexity" evidence="1">
    <location>
        <begin position="79"/>
        <end position="91"/>
    </location>
</feature>
<evidence type="ECO:0000313" key="4">
    <source>
        <dbReference type="Proteomes" id="UP001152797"/>
    </source>
</evidence>
<feature type="region of interest" description="Disordered" evidence="1">
    <location>
        <begin position="1"/>
        <end position="53"/>
    </location>
</feature>
<sequence>MHSYAGYSVGRTDGIGGGHESFRFALQNQATHSLRSQQEAPVEEDDDWSEDSSIFQGQVPKVWLVSESGSSANISEQRGAATADKSSSSASSGGGTKSQIAIGAGTSRSSQAASASPLRPRLSAERFDEAESSMARVEEAPKEEAPKEHVTPEVRRRCLDILNNLPKDEAGRLTSLGSVPHEDGHCKPCAYWFKGLCKNGVACHNCHLVHEGQRPKRLRPSKQARMQLVK</sequence>
<feature type="compositionally biased region" description="Acidic residues" evidence="1">
    <location>
        <begin position="41"/>
        <end position="50"/>
    </location>
</feature>
<evidence type="ECO:0000256" key="1">
    <source>
        <dbReference type="SAM" id="MobiDB-lite"/>
    </source>
</evidence>
<dbReference type="EMBL" id="CAMXCT030000258">
    <property type="protein sequence ID" value="CAL4763579.1"/>
    <property type="molecule type" value="Genomic_DNA"/>
</dbReference>
<evidence type="ECO:0008006" key="5">
    <source>
        <dbReference type="Google" id="ProtNLM"/>
    </source>
</evidence>
<accession>A0A9P1FJI9</accession>
<feature type="compositionally biased region" description="Basic and acidic residues" evidence="1">
    <location>
        <begin position="136"/>
        <end position="151"/>
    </location>
</feature>
<name>A0A9P1FJI9_9DINO</name>
<proteinExistence type="predicted"/>
<feature type="region of interest" description="Disordered" evidence="1">
    <location>
        <begin position="70"/>
        <end position="151"/>
    </location>
</feature>
<protein>
    <recommendedName>
        <fullName evidence="5">C3H1-type domain-containing protein</fullName>
    </recommendedName>
</protein>
<evidence type="ECO:0000313" key="2">
    <source>
        <dbReference type="EMBL" id="CAI3976267.1"/>
    </source>
</evidence>
<dbReference type="OrthoDB" id="359706at2759"/>
<dbReference type="AlphaFoldDB" id="A0A9P1FJI9"/>
<comment type="caution">
    <text evidence="2">The sequence shown here is derived from an EMBL/GenBank/DDBJ whole genome shotgun (WGS) entry which is preliminary data.</text>
</comment>
<keyword evidence="4" id="KW-1185">Reference proteome</keyword>
<organism evidence="2">
    <name type="scientific">Cladocopium goreaui</name>
    <dbReference type="NCBI Taxonomy" id="2562237"/>
    <lineage>
        <taxon>Eukaryota</taxon>
        <taxon>Sar</taxon>
        <taxon>Alveolata</taxon>
        <taxon>Dinophyceae</taxon>
        <taxon>Suessiales</taxon>
        <taxon>Symbiodiniaceae</taxon>
        <taxon>Cladocopium</taxon>
    </lineage>
</organism>
<dbReference type="Proteomes" id="UP001152797">
    <property type="component" value="Unassembled WGS sequence"/>
</dbReference>
<reference evidence="3 4" key="2">
    <citation type="submission" date="2024-05" db="EMBL/GenBank/DDBJ databases">
        <authorList>
            <person name="Chen Y."/>
            <person name="Shah S."/>
            <person name="Dougan E. K."/>
            <person name="Thang M."/>
            <person name="Chan C."/>
        </authorList>
    </citation>
    <scope>NUCLEOTIDE SEQUENCE [LARGE SCALE GENOMIC DNA]</scope>
</reference>
<evidence type="ECO:0000313" key="3">
    <source>
        <dbReference type="EMBL" id="CAL4763579.1"/>
    </source>
</evidence>
<reference evidence="2" key="1">
    <citation type="submission" date="2022-10" db="EMBL/GenBank/DDBJ databases">
        <authorList>
            <person name="Chen Y."/>
            <person name="Dougan E. K."/>
            <person name="Chan C."/>
            <person name="Rhodes N."/>
            <person name="Thang M."/>
        </authorList>
    </citation>
    <scope>NUCLEOTIDE SEQUENCE</scope>
</reference>
<feature type="compositionally biased region" description="Polar residues" evidence="1">
    <location>
        <begin position="26"/>
        <end position="39"/>
    </location>
</feature>
<feature type="non-terminal residue" evidence="2">
    <location>
        <position position="230"/>
    </location>
</feature>
<dbReference type="EMBL" id="CAMXCT010000258">
    <property type="protein sequence ID" value="CAI3976267.1"/>
    <property type="molecule type" value="Genomic_DNA"/>
</dbReference>